<proteinExistence type="predicted"/>
<dbReference type="EMBL" id="AZMM01003956">
    <property type="protein sequence ID" value="ETJ42080.1"/>
    <property type="molecule type" value="Genomic_DNA"/>
</dbReference>
<dbReference type="InterPro" id="IPR006311">
    <property type="entry name" value="TAT_signal"/>
</dbReference>
<name>W1YK22_9ZZZZ</name>
<gene>
    <name evidence="1" type="ORF">Q604_UNBC03956G0001</name>
</gene>
<reference evidence="1" key="1">
    <citation type="submission" date="2013-12" db="EMBL/GenBank/DDBJ databases">
        <title>A Varibaculum cambriense genome reconstructed from a premature infant gut community with otherwise low bacterial novelty that shifts toward anaerobic metabolism during the third week of life.</title>
        <authorList>
            <person name="Brown C.T."/>
            <person name="Sharon I."/>
            <person name="Thomas B.C."/>
            <person name="Castelle C.J."/>
            <person name="Morowitz M.J."/>
            <person name="Banfield J.F."/>
        </authorList>
    </citation>
    <scope>NUCLEOTIDE SEQUENCE</scope>
</reference>
<dbReference type="PROSITE" id="PS51257">
    <property type="entry name" value="PROKAR_LIPOPROTEIN"/>
    <property type="match status" value="1"/>
</dbReference>
<accession>W1YK22</accession>
<evidence type="ECO:0000313" key="1">
    <source>
        <dbReference type="EMBL" id="ETJ42080.1"/>
    </source>
</evidence>
<dbReference type="PROSITE" id="PS51318">
    <property type="entry name" value="TAT"/>
    <property type="match status" value="1"/>
</dbReference>
<feature type="non-terminal residue" evidence="1">
    <location>
        <position position="36"/>
    </location>
</feature>
<organism evidence="1">
    <name type="scientific">human gut metagenome</name>
    <dbReference type="NCBI Taxonomy" id="408170"/>
    <lineage>
        <taxon>unclassified sequences</taxon>
        <taxon>metagenomes</taxon>
        <taxon>organismal metagenomes</taxon>
    </lineage>
</organism>
<sequence length="36" mass="3427">MTTTRRQVLQCAAGALAAAVTASLAGCSNVSSGGDS</sequence>
<dbReference type="AlphaFoldDB" id="W1YK22"/>
<protein>
    <submittedName>
        <fullName evidence="1">Uncharacterized protein</fullName>
    </submittedName>
</protein>
<comment type="caution">
    <text evidence="1">The sequence shown here is derived from an EMBL/GenBank/DDBJ whole genome shotgun (WGS) entry which is preliminary data.</text>
</comment>